<dbReference type="PIRSF" id="PIRSF006241">
    <property type="entry name" value="HyI"/>
    <property type="match status" value="1"/>
</dbReference>
<dbReference type="GeneID" id="53316894"/>
<evidence type="ECO:0000313" key="5">
    <source>
        <dbReference type="EMBL" id="AMW34963.1"/>
    </source>
</evidence>
<dbReference type="PANTHER" id="PTHR43489:SF6">
    <property type="entry name" value="HYDROXYPYRUVATE ISOMERASE-RELATED"/>
    <property type="match status" value="1"/>
</dbReference>
<sequence length="263" mass="29084">MPRFAANLSVLFTEQPFLDRFSAAAQAGFKGCEFAFPYLYPAEEVADKAVAAGMKIVAFNAPPGDWAAGERGLAAVPGRQDDFRSDLELAAHYARHLECSCVHVMAGVVPEEDWEEALDVYMANIDYAASQLEAEGLRCLIEPISRQAVPGYFLSRPDDAAVVLEQTGHRNLYMLYDVYHAQMTQGALTDFIESNMSRIAHIQVAGVPGRNEPDMLGEINFRYMFDLLDGAGYDGWIGCEYKPRGTTLDGLRWASDWLRPQGG</sequence>
<dbReference type="GO" id="GO:0008903">
    <property type="term" value="F:hydroxypyruvate isomerase activity"/>
    <property type="evidence" value="ECO:0007669"/>
    <property type="project" value="TreeGrafter"/>
</dbReference>
<dbReference type="SUPFAM" id="SSF51658">
    <property type="entry name" value="Xylose isomerase-like"/>
    <property type="match status" value="1"/>
</dbReference>
<dbReference type="InterPro" id="IPR013022">
    <property type="entry name" value="Xyl_isomerase-like_TIM-brl"/>
</dbReference>
<dbReference type="FunFam" id="3.20.20.150:FF:000007">
    <property type="entry name" value="Hydroxypyruvate isomerase"/>
    <property type="match status" value="1"/>
</dbReference>
<evidence type="ECO:0000256" key="3">
    <source>
        <dbReference type="PIRSR" id="PIRSR006241-50"/>
    </source>
</evidence>
<dbReference type="Gene3D" id="3.20.20.150">
    <property type="entry name" value="Divalent-metal-dependent TIM barrel enzymes"/>
    <property type="match status" value="1"/>
</dbReference>
<evidence type="ECO:0000256" key="1">
    <source>
        <dbReference type="ARBA" id="ARBA00023235"/>
    </source>
</evidence>
<keyword evidence="5" id="KW-0670">Pyruvate</keyword>
<dbReference type="InterPro" id="IPR050417">
    <property type="entry name" value="Sugar_Epim/Isomerase"/>
</dbReference>
<dbReference type="RefSeq" id="WP_066135105.1">
    <property type="nucleotide sequence ID" value="NZ_CP014525.1"/>
</dbReference>
<feature type="active site" description="Proton donor/acceptor" evidence="3">
    <location>
        <position position="142"/>
    </location>
</feature>
<dbReference type="InterPro" id="IPR036237">
    <property type="entry name" value="Xyl_isomerase-like_sf"/>
</dbReference>
<dbReference type="OrthoDB" id="9786584at2"/>
<protein>
    <submittedName>
        <fullName evidence="5">Hydroxypyruvate isomerase</fullName>
    </submittedName>
</protein>
<dbReference type="Proteomes" id="UP000076066">
    <property type="component" value="Chromosome"/>
</dbReference>
<feature type="domain" description="Xylose isomerase-like TIM barrel" evidence="4">
    <location>
        <begin position="21"/>
        <end position="259"/>
    </location>
</feature>
<organism evidence="5 6">
    <name type="scientific">Haematospirillum jordaniae</name>
    <dbReference type="NCBI Taxonomy" id="1549855"/>
    <lineage>
        <taxon>Bacteria</taxon>
        <taxon>Pseudomonadati</taxon>
        <taxon>Pseudomonadota</taxon>
        <taxon>Alphaproteobacteria</taxon>
        <taxon>Rhodospirillales</taxon>
        <taxon>Novispirillaceae</taxon>
        <taxon>Haematospirillum</taxon>
    </lineage>
</organism>
<keyword evidence="1 2" id="KW-0413">Isomerase</keyword>
<name>A0A143DFB1_9PROT</name>
<dbReference type="Pfam" id="PF01261">
    <property type="entry name" value="AP_endonuc_2"/>
    <property type="match status" value="1"/>
</dbReference>
<evidence type="ECO:0000256" key="2">
    <source>
        <dbReference type="PIRNR" id="PIRNR006241"/>
    </source>
</evidence>
<dbReference type="KEGG" id="hjo:AY555_06965"/>
<dbReference type="InterPro" id="IPR053398">
    <property type="entry name" value="HPT_OtnI_isomerases"/>
</dbReference>
<dbReference type="NCBIfam" id="NF043033">
    <property type="entry name" value="OxoTetrIsom"/>
    <property type="match status" value="1"/>
</dbReference>
<comment type="similarity">
    <text evidence="2">Belongs to the hyi family.</text>
</comment>
<dbReference type="GO" id="GO:0046487">
    <property type="term" value="P:glyoxylate metabolic process"/>
    <property type="evidence" value="ECO:0007669"/>
    <property type="project" value="TreeGrafter"/>
</dbReference>
<dbReference type="STRING" id="1549855.AY555_06965"/>
<feature type="active site" description="Proton donor/acceptor" evidence="3">
    <location>
        <position position="240"/>
    </location>
</feature>
<gene>
    <name evidence="5" type="ORF">AY555_06965</name>
</gene>
<dbReference type="InterPro" id="IPR026040">
    <property type="entry name" value="HyI-like"/>
</dbReference>
<dbReference type="AlphaFoldDB" id="A0A143DFB1"/>
<evidence type="ECO:0000259" key="4">
    <source>
        <dbReference type="Pfam" id="PF01261"/>
    </source>
</evidence>
<proteinExistence type="inferred from homology"/>
<reference evidence="5 6" key="1">
    <citation type="submission" date="2016-02" db="EMBL/GenBank/DDBJ databases">
        <title>Complete Genome of H5569, the type strain of the newly described species Haematospirillium jordaniae.</title>
        <authorList>
            <person name="Nicholson A.C."/>
            <person name="Humrighouse B.W."/>
            <person name="Loparov V."/>
            <person name="McQuiston J.R."/>
        </authorList>
    </citation>
    <scope>NUCLEOTIDE SEQUENCE [LARGE SCALE GENOMIC DNA]</scope>
    <source>
        <strain evidence="5 6">H5569</strain>
    </source>
</reference>
<dbReference type="EMBL" id="CP014525">
    <property type="protein sequence ID" value="AMW34963.1"/>
    <property type="molecule type" value="Genomic_DNA"/>
</dbReference>
<evidence type="ECO:0000313" key="6">
    <source>
        <dbReference type="Proteomes" id="UP000076066"/>
    </source>
</evidence>
<accession>A0A143DFB1</accession>
<keyword evidence="6" id="KW-1185">Reference proteome</keyword>
<dbReference type="PANTHER" id="PTHR43489">
    <property type="entry name" value="ISOMERASE"/>
    <property type="match status" value="1"/>
</dbReference>